<evidence type="ECO:0000256" key="13">
    <source>
        <dbReference type="ARBA" id="ARBA00023075"/>
    </source>
</evidence>
<feature type="domain" description="NADH:quinone oxidoreductase/Mrp antiporter transmembrane" evidence="18">
    <location>
        <begin position="106"/>
        <end position="390"/>
    </location>
</feature>
<evidence type="ECO:0000256" key="5">
    <source>
        <dbReference type="ARBA" id="ARBA00021006"/>
    </source>
</evidence>
<feature type="transmembrane region" description="Helical" evidence="17">
    <location>
        <begin position="216"/>
        <end position="235"/>
    </location>
</feature>
<dbReference type="InterPro" id="IPR000260">
    <property type="entry name" value="NADH4_N"/>
</dbReference>
<dbReference type="AlphaFoldDB" id="A0A7G8LRY8"/>
<feature type="transmembrane region" description="Helical" evidence="17">
    <location>
        <begin position="373"/>
        <end position="397"/>
    </location>
</feature>
<comment type="function">
    <text evidence="17">Core subunit of the mitochondrial membrane respiratory chain NADH dehydrogenase (Complex I) which catalyzes electron transfer from NADH through the respiratory chain, using ubiquinone as an electron acceptor. Essential for the catalytic activity and assembly of complex I.</text>
</comment>
<protein>
    <recommendedName>
        <fullName evidence="5 17">NADH-ubiquinone oxidoreductase chain 4</fullName>
        <ecNumber evidence="4 17">7.1.1.2</ecNumber>
    </recommendedName>
</protein>
<name>A0A7G8LRY8_9ORTH</name>
<comment type="subcellular location">
    <subcellularLocation>
        <location evidence="2 17">Mitochondrion membrane</location>
        <topology evidence="2 17">Multi-pass membrane protein</topology>
    </subcellularLocation>
</comment>
<dbReference type="EC" id="7.1.1.2" evidence="4 17"/>
<feature type="transmembrane region" description="Helical" evidence="17">
    <location>
        <begin position="343"/>
        <end position="361"/>
    </location>
</feature>
<dbReference type="PRINTS" id="PR01437">
    <property type="entry name" value="NUOXDRDTASE4"/>
</dbReference>
<feature type="transmembrane region" description="Helical" evidence="17">
    <location>
        <begin position="273"/>
        <end position="295"/>
    </location>
</feature>
<dbReference type="Pfam" id="PF01059">
    <property type="entry name" value="Oxidored_q5_N"/>
    <property type="match status" value="1"/>
</dbReference>
<keyword evidence="8 17" id="KW-0812">Transmembrane</keyword>
<evidence type="ECO:0000256" key="1">
    <source>
        <dbReference type="ARBA" id="ARBA00003257"/>
    </source>
</evidence>
<evidence type="ECO:0000313" key="20">
    <source>
        <dbReference type="EMBL" id="QNJ60010.1"/>
    </source>
</evidence>
<keyword evidence="15 17" id="KW-0472">Membrane</keyword>
<evidence type="ECO:0000256" key="16">
    <source>
        <dbReference type="ARBA" id="ARBA00049551"/>
    </source>
</evidence>
<keyword evidence="6 17" id="KW-0813">Transport</keyword>
<evidence type="ECO:0000256" key="9">
    <source>
        <dbReference type="ARBA" id="ARBA00022967"/>
    </source>
</evidence>
<evidence type="ECO:0000256" key="8">
    <source>
        <dbReference type="ARBA" id="ARBA00022692"/>
    </source>
</evidence>
<organism evidence="20">
    <name type="scientific">Stenacris vitreipennis</name>
    <dbReference type="NCBI Taxonomy" id="2681038"/>
    <lineage>
        <taxon>Eukaryota</taxon>
        <taxon>Metazoa</taxon>
        <taxon>Ecdysozoa</taxon>
        <taxon>Arthropoda</taxon>
        <taxon>Hexapoda</taxon>
        <taxon>Insecta</taxon>
        <taxon>Pterygota</taxon>
        <taxon>Neoptera</taxon>
        <taxon>Polyneoptera</taxon>
        <taxon>Orthoptera</taxon>
        <taxon>Caelifera</taxon>
        <taxon>Acrididea</taxon>
        <taxon>Acridomorpha</taxon>
        <taxon>Acridoidea</taxon>
        <taxon>Acrididae</taxon>
        <taxon>Leptysminae</taxon>
        <taxon>Stenacris</taxon>
    </lineage>
</organism>
<comment type="catalytic activity">
    <reaction evidence="16 17">
        <text>a ubiquinone + NADH + 5 H(+)(in) = a ubiquinol + NAD(+) + 4 H(+)(out)</text>
        <dbReference type="Rhea" id="RHEA:29091"/>
        <dbReference type="Rhea" id="RHEA-COMP:9565"/>
        <dbReference type="Rhea" id="RHEA-COMP:9566"/>
        <dbReference type="ChEBI" id="CHEBI:15378"/>
        <dbReference type="ChEBI" id="CHEBI:16389"/>
        <dbReference type="ChEBI" id="CHEBI:17976"/>
        <dbReference type="ChEBI" id="CHEBI:57540"/>
        <dbReference type="ChEBI" id="CHEBI:57945"/>
        <dbReference type="EC" id="7.1.1.2"/>
    </reaction>
</comment>
<feature type="transmembrane region" description="Helical" evidence="17">
    <location>
        <begin position="85"/>
        <end position="106"/>
    </location>
</feature>
<feature type="transmembrane region" description="Helical" evidence="17">
    <location>
        <begin position="179"/>
        <end position="204"/>
    </location>
</feature>
<dbReference type="EMBL" id="MN935609">
    <property type="protein sequence ID" value="QNJ60010.1"/>
    <property type="molecule type" value="Genomic_DNA"/>
</dbReference>
<dbReference type="InterPro" id="IPR003918">
    <property type="entry name" value="NADH_UbQ_OxRdtase"/>
</dbReference>
<evidence type="ECO:0000259" key="18">
    <source>
        <dbReference type="Pfam" id="PF00361"/>
    </source>
</evidence>
<dbReference type="GO" id="GO:0048039">
    <property type="term" value="F:ubiquinone binding"/>
    <property type="evidence" value="ECO:0007669"/>
    <property type="project" value="TreeGrafter"/>
</dbReference>
<dbReference type="PANTHER" id="PTHR43507">
    <property type="entry name" value="NADH-UBIQUINONE OXIDOREDUCTASE CHAIN 4"/>
    <property type="match status" value="1"/>
</dbReference>
<feature type="domain" description="NADH:ubiquinone oxidoreductase chain 4 N-terminal" evidence="19">
    <location>
        <begin position="1"/>
        <end position="102"/>
    </location>
</feature>
<keyword evidence="11 17" id="KW-1133">Transmembrane helix</keyword>
<feature type="transmembrane region" description="Helical" evidence="17">
    <location>
        <begin position="112"/>
        <end position="132"/>
    </location>
</feature>
<feature type="transmembrane region" description="Helical" evidence="17">
    <location>
        <begin position="48"/>
        <end position="73"/>
    </location>
</feature>
<reference evidence="20" key="1">
    <citation type="journal article" date="2020" name="Nat. Commun.">
        <title>Phylogenomic analysis of Orthoptera sheds new light on the evolution of acoustic communication.</title>
        <authorList>
            <person name="Song H."/>
        </authorList>
    </citation>
    <scope>NUCLEOTIDE SEQUENCE</scope>
    <source>
        <tissue evidence="20">Femur muscle</tissue>
    </source>
</reference>
<dbReference type="GO" id="GO:0015990">
    <property type="term" value="P:electron transport coupled proton transport"/>
    <property type="evidence" value="ECO:0007669"/>
    <property type="project" value="TreeGrafter"/>
</dbReference>
<feature type="transmembrane region" description="Helical" evidence="17">
    <location>
        <begin position="21"/>
        <end position="42"/>
    </location>
</feature>
<dbReference type="GO" id="GO:0031966">
    <property type="term" value="C:mitochondrial membrane"/>
    <property type="evidence" value="ECO:0007669"/>
    <property type="project" value="UniProtKB-SubCell"/>
</dbReference>
<evidence type="ECO:0000256" key="6">
    <source>
        <dbReference type="ARBA" id="ARBA00022448"/>
    </source>
</evidence>
<evidence type="ECO:0000256" key="4">
    <source>
        <dbReference type="ARBA" id="ARBA00012944"/>
    </source>
</evidence>
<feature type="transmembrane region" description="Helical" evidence="17">
    <location>
        <begin position="301"/>
        <end position="322"/>
    </location>
</feature>
<dbReference type="InterPro" id="IPR001750">
    <property type="entry name" value="ND/Mrp_TM"/>
</dbReference>
<comment type="function">
    <text evidence="1">Core subunit of the mitochondrial membrane respiratory chain NADH dehydrogenase (Complex I) that is believed to belong to the minimal assembly required for catalysis. Complex I functions in the transfer of electrons from NADH to the respiratory chain. The immediate electron acceptor for the enzyme is believed to be ubiquinone.</text>
</comment>
<evidence type="ECO:0000256" key="2">
    <source>
        <dbReference type="ARBA" id="ARBA00004225"/>
    </source>
</evidence>
<keyword evidence="10 17" id="KW-0249">Electron transport</keyword>
<evidence type="ECO:0000256" key="17">
    <source>
        <dbReference type="RuleBase" id="RU003297"/>
    </source>
</evidence>
<feature type="transmembrane region" description="Helical" evidence="17">
    <location>
        <begin position="247"/>
        <end position="266"/>
    </location>
</feature>
<keyword evidence="9" id="KW-1278">Translocase</keyword>
<keyword evidence="13 17" id="KW-0830">Ubiquinone</keyword>
<accession>A0A7G8LRY8</accession>
<evidence type="ECO:0000256" key="3">
    <source>
        <dbReference type="ARBA" id="ARBA00009025"/>
    </source>
</evidence>
<evidence type="ECO:0000256" key="15">
    <source>
        <dbReference type="ARBA" id="ARBA00023136"/>
    </source>
</evidence>
<proteinExistence type="inferred from homology"/>
<comment type="similarity">
    <text evidence="3 17">Belongs to the complex I subunit 4 family.</text>
</comment>
<dbReference type="Pfam" id="PF00361">
    <property type="entry name" value="Proton_antipo_M"/>
    <property type="match status" value="1"/>
</dbReference>
<evidence type="ECO:0000256" key="7">
    <source>
        <dbReference type="ARBA" id="ARBA00022660"/>
    </source>
</evidence>
<feature type="transmembrane region" description="Helical" evidence="17">
    <location>
        <begin position="139"/>
        <end position="159"/>
    </location>
</feature>
<evidence type="ECO:0000259" key="19">
    <source>
        <dbReference type="Pfam" id="PF01059"/>
    </source>
</evidence>
<dbReference type="PANTHER" id="PTHR43507:SF20">
    <property type="entry name" value="NADH-UBIQUINONE OXIDOREDUCTASE CHAIN 4"/>
    <property type="match status" value="1"/>
</dbReference>
<dbReference type="GO" id="GO:0042773">
    <property type="term" value="P:ATP synthesis coupled electron transport"/>
    <property type="evidence" value="ECO:0007669"/>
    <property type="project" value="InterPro"/>
</dbReference>
<keyword evidence="7 17" id="KW-0679">Respiratory chain</keyword>
<keyword evidence="14 17" id="KW-0496">Mitochondrion</keyword>
<evidence type="ECO:0000256" key="10">
    <source>
        <dbReference type="ARBA" id="ARBA00022982"/>
    </source>
</evidence>
<gene>
    <name evidence="20" type="primary">nad4</name>
</gene>
<sequence length="444" mass="51234">MLKYLFMIIFLTPLCLLKNSWWLVHSLMFLFSFLFMICMYSYSDLNMISYYFGMDIFSFSLILLSFWICSLMITASCSVYSSYFYPNFFVFIILFLMIMLYCSFASLSLLSFYIFFESSLIPTLLLILGWGYQPERLQAGIYLIFYTLVASLPLLVVLLKVYSSINTLYFPLLVDFGSFYLMFYVFMIMAFLVKMPMFLFHIWLPKAHVEAPISGSMILAGVLLKLGGYGIFRVMKIISYMGLKYNYFFMSLALSGGVIISFICFRQVDLKSLIAYSSVSHMSMVIGGLMTMNWWGCFGSLSLMIGHGLCSSGLFCLSNIIYERLGSRSLLINKGMINLMPNMCLWWFLLSSCNMASPPSLNLLGEIGLLNSIISWSSLSFLMLIFLSFFSAVYTLYMYSYSQHGSYYSGIYTCSLGFLREYHLLFLHWFPLNILCLKGEYLFI</sequence>
<dbReference type="GO" id="GO:0003954">
    <property type="term" value="F:NADH dehydrogenase activity"/>
    <property type="evidence" value="ECO:0007669"/>
    <property type="project" value="TreeGrafter"/>
</dbReference>
<evidence type="ECO:0000256" key="14">
    <source>
        <dbReference type="ARBA" id="ARBA00023128"/>
    </source>
</evidence>
<evidence type="ECO:0000256" key="12">
    <source>
        <dbReference type="ARBA" id="ARBA00023027"/>
    </source>
</evidence>
<geneLocation type="mitochondrion" evidence="20"/>
<keyword evidence="12 17" id="KW-0520">NAD</keyword>
<dbReference type="GO" id="GO:0008137">
    <property type="term" value="F:NADH dehydrogenase (ubiquinone) activity"/>
    <property type="evidence" value="ECO:0007669"/>
    <property type="project" value="UniProtKB-UniRule"/>
</dbReference>
<evidence type="ECO:0000256" key="11">
    <source>
        <dbReference type="ARBA" id="ARBA00022989"/>
    </source>
</evidence>